<gene>
    <name evidence="2" type="ORF">B5807_11517</name>
</gene>
<organism evidence="2 3">
    <name type="scientific">Epicoccum nigrum</name>
    <name type="common">Soil fungus</name>
    <name type="synonym">Epicoccum purpurascens</name>
    <dbReference type="NCBI Taxonomy" id="105696"/>
    <lineage>
        <taxon>Eukaryota</taxon>
        <taxon>Fungi</taxon>
        <taxon>Dikarya</taxon>
        <taxon>Ascomycota</taxon>
        <taxon>Pezizomycotina</taxon>
        <taxon>Dothideomycetes</taxon>
        <taxon>Pleosporomycetidae</taxon>
        <taxon>Pleosporales</taxon>
        <taxon>Pleosporineae</taxon>
        <taxon>Didymellaceae</taxon>
        <taxon>Epicoccum</taxon>
    </lineage>
</organism>
<reference evidence="2 3" key="1">
    <citation type="journal article" date="2017" name="Genome Announc.">
        <title>Genome sequence of the saprophytic ascomycete Epicoccum nigrum ICMP 19927 strain isolated from New Zealand.</title>
        <authorList>
            <person name="Fokin M."/>
            <person name="Fleetwood D."/>
            <person name="Weir B.S."/>
            <person name="Villas-Boas S.G."/>
        </authorList>
    </citation>
    <scope>NUCLEOTIDE SEQUENCE [LARGE SCALE GENOMIC DNA]</scope>
    <source>
        <strain evidence="2 3">ICMP 19927</strain>
    </source>
</reference>
<protein>
    <submittedName>
        <fullName evidence="2">Uncharacterized protein</fullName>
    </submittedName>
</protein>
<proteinExistence type="predicted"/>
<feature type="region of interest" description="Disordered" evidence="1">
    <location>
        <begin position="150"/>
        <end position="198"/>
    </location>
</feature>
<dbReference type="EMBL" id="KZ107862">
    <property type="protein sequence ID" value="OSS43691.1"/>
    <property type="molecule type" value="Genomic_DNA"/>
</dbReference>
<evidence type="ECO:0000313" key="2">
    <source>
        <dbReference type="EMBL" id="OSS43691.1"/>
    </source>
</evidence>
<dbReference type="Proteomes" id="UP000193240">
    <property type="component" value="Unassembled WGS sequence"/>
</dbReference>
<feature type="region of interest" description="Disordered" evidence="1">
    <location>
        <begin position="251"/>
        <end position="295"/>
    </location>
</feature>
<accession>A0A1Y2LII3</accession>
<dbReference type="AlphaFoldDB" id="A0A1Y2LII3"/>
<evidence type="ECO:0000313" key="3">
    <source>
        <dbReference type="Proteomes" id="UP000193240"/>
    </source>
</evidence>
<keyword evidence="3" id="KW-1185">Reference proteome</keyword>
<evidence type="ECO:0000256" key="1">
    <source>
        <dbReference type="SAM" id="MobiDB-lite"/>
    </source>
</evidence>
<sequence>MSFLEPFPDFNTDVPDLEFDEFIDYSGGDDSPDHVEPPNMGFSNDDSFVGLADLDFDNGFDDFTINSLDGVDLFGGLMDFNIDNSNFISNPGFDEVTSISFVEAAPAAKLPLQQPPCKRKAFNNKLPHKKLSLDVIGPIEAMWSPVARKSAGRVSSSLSPRTPKRSPGQPGSPSQHHFTPVTLPGSCPGNPIDIDALPTTDTLPITASELEELLDQNPDLVYGTPHHNATPALPYSASAQFINMTPQSTPFKKVAKRPPKPKPATGPVSKVTKKTKVTPRKVQAPPTPTDSPERRRSIEDLLIAPFITLTAQEKLRVLLPLLRGMNPRLLEKNLGEMRGIQARGPGHEKHVAAAIFNSAGNDEADDILARELTFGQVRNTAPRQHVMGYEQVPVRETSPLAYKSATAEIEGRLGAMRQREALRKAAVLRDLGRKR</sequence>
<name>A0A1Y2LII3_EPING</name>
<dbReference type="InParanoid" id="A0A1Y2LII3"/>